<dbReference type="AlphaFoldDB" id="A0AAV7Y741"/>
<evidence type="ECO:0000259" key="2">
    <source>
        <dbReference type="PROSITE" id="PS50086"/>
    </source>
</evidence>
<feature type="domain" description="Rab-GAP TBC" evidence="2">
    <location>
        <begin position="312"/>
        <end position="499"/>
    </location>
</feature>
<evidence type="ECO:0000313" key="4">
    <source>
        <dbReference type="Proteomes" id="UP001146793"/>
    </source>
</evidence>
<dbReference type="Pfam" id="PF00566">
    <property type="entry name" value="RabGAP-TBC"/>
    <property type="match status" value="1"/>
</dbReference>
<dbReference type="InterPro" id="IPR000195">
    <property type="entry name" value="Rab-GAP-TBC_dom"/>
</dbReference>
<dbReference type="GO" id="GO:0005096">
    <property type="term" value="F:GTPase activator activity"/>
    <property type="evidence" value="ECO:0007669"/>
    <property type="project" value="TreeGrafter"/>
</dbReference>
<reference evidence="3" key="1">
    <citation type="submission" date="2022-08" db="EMBL/GenBank/DDBJ databases">
        <title>Novel sulphate-reducing endosymbionts in the free-living metamonad Anaeramoeba.</title>
        <authorList>
            <person name="Jerlstrom-Hultqvist J."/>
            <person name="Cepicka I."/>
            <person name="Gallot-Lavallee L."/>
            <person name="Salas-Leiva D."/>
            <person name="Curtis B.A."/>
            <person name="Zahonova K."/>
            <person name="Pipaliya S."/>
            <person name="Dacks J."/>
            <person name="Roger A.J."/>
        </authorList>
    </citation>
    <scope>NUCLEOTIDE SEQUENCE</scope>
    <source>
        <strain evidence="3">Busselton2</strain>
    </source>
</reference>
<dbReference type="Proteomes" id="UP001146793">
    <property type="component" value="Unassembled WGS sequence"/>
</dbReference>
<evidence type="ECO:0000256" key="1">
    <source>
        <dbReference type="SAM" id="MobiDB-lite"/>
    </source>
</evidence>
<sequence length="569" mass="68609">MTSSSDLSLKGSNIDTKEEKNNQEENLDVEQVKKTLETKKEKLQQTKKIKKNLKQLKERKFEQIDSEFEKLILQLQKKQKLFKKNIARVYQKKFTLLEQKEKTLKKHINILKSIEEKKKETEGSNVEKGKEKEKEEKKEKGKRKEKRKKEEKKEKVKEKGKTKEKEIKKEKKDKNGERRSKTKKKKSFNQQYQDILNSKNKNVNLTEELQIGFEIKGKKELVDCVQKLSLERKSQKGNGSKIQFKKKQVNFGEFGKFDRYGFLIDKNIQQKEYEEQKKKEIDTIPKWLELIKQWDHSSQFNRKKLKKMMKISIPDCVRGAIWERLLQTSSQSTKKKNHKLYSSLLEKNHPDENQIYLDINRTFNLHQNYREGSEQLKLFELMKRWCNCRPDIGYVQGMSYIGATLLLYLDEQTAFWGLITIMKKYNLEKYYNNEFYLVRLRNYQFTELLKNHQPKLSSHFAKFSIQPVTYSMKWYLTLYSGIFDFNFTIRIWDFFFLEGDNFLLKMALSIMIYFENEILKFDFENFYLFFNDLKNQKIDYEQLLKICLSLKLKKKKLDQLEQEFKNGEK</sequence>
<dbReference type="Gene3D" id="1.10.8.270">
    <property type="entry name" value="putative rabgap domain of human tbc1 domain family member 14 like domains"/>
    <property type="match status" value="1"/>
</dbReference>
<feature type="compositionally biased region" description="Polar residues" evidence="1">
    <location>
        <begin position="1"/>
        <end position="14"/>
    </location>
</feature>
<dbReference type="PANTHER" id="PTHR47219">
    <property type="entry name" value="RAB GTPASE-ACTIVATING PROTEIN 1-LIKE"/>
    <property type="match status" value="1"/>
</dbReference>
<dbReference type="SMART" id="SM00164">
    <property type="entry name" value="TBC"/>
    <property type="match status" value="1"/>
</dbReference>
<feature type="region of interest" description="Disordered" evidence="1">
    <location>
        <begin position="117"/>
        <end position="190"/>
    </location>
</feature>
<dbReference type="InterPro" id="IPR050302">
    <property type="entry name" value="Rab_GAP_TBC_domain"/>
</dbReference>
<feature type="compositionally biased region" description="Basic and acidic residues" evidence="1">
    <location>
        <begin position="151"/>
        <end position="179"/>
    </location>
</feature>
<organism evidence="3 4">
    <name type="scientific">Anaeramoeba flamelloides</name>
    <dbReference type="NCBI Taxonomy" id="1746091"/>
    <lineage>
        <taxon>Eukaryota</taxon>
        <taxon>Metamonada</taxon>
        <taxon>Anaeramoebidae</taxon>
        <taxon>Anaeramoeba</taxon>
    </lineage>
</organism>
<gene>
    <name evidence="3" type="ORF">M0812_29161</name>
</gene>
<feature type="compositionally biased region" description="Basic and acidic residues" evidence="1">
    <location>
        <begin position="117"/>
        <end position="139"/>
    </location>
</feature>
<dbReference type="Gene3D" id="1.10.472.80">
    <property type="entry name" value="Ypt/Rab-GAP domain of gyp1p, domain 3"/>
    <property type="match status" value="1"/>
</dbReference>
<comment type="caution">
    <text evidence="3">The sequence shown here is derived from an EMBL/GenBank/DDBJ whole genome shotgun (WGS) entry which is preliminary data.</text>
</comment>
<dbReference type="GO" id="GO:0031267">
    <property type="term" value="F:small GTPase binding"/>
    <property type="evidence" value="ECO:0007669"/>
    <property type="project" value="TreeGrafter"/>
</dbReference>
<feature type="compositionally biased region" description="Basic residues" evidence="1">
    <location>
        <begin position="140"/>
        <end position="150"/>
    </location>
</feature>
<feature type="region of interest" description="Disordered" evidence="1">
    <location>
        <begin position="1"/>
        <end position="31"/>
    </location>
</feature>
<dbReference type="PANTHER" id="PTHR47219:SF9">
    <property type="entry name" value="GTPASE ACTIVATING PROTEIN AND CENTROSOME-ASSOCIATED, ISOFORM B"/>
    <property type="match status" value="1"/>
</dbReference>
<dbReference type="InterPro" id="IPR035969">
    <property type="entry name" value="Rab-GAP_TBC_sf"/>
</dbReference>
<evidence type="ECO:0000313" key="3">
    <source>
        <dbReference type="EMBL" id="KAJ3424440.1"/>
    </source>
</evidence>
<accession>A0AAV7Y741</accession>
<dbReference type="EMBL" id="JANTQA010000072">
    <property type="protein sequence ID" value="KAJ3424440.1"/>
    <property type="molecule type" value="Genomic_DNA"/>
</dbReference>
<dbReference type="PROSITE" id="PS50086">
    <property type="entry name" value="TBC_RABGAP"/>
    <property type="match status" value="1"/>
</dbReference>
<name>A0AAV7Y741_9EUKA</name>
<proteinExistence type="predicted"/>
<protein>
    <submittedName>
        <fullName evidence="3">Rab-gtpase-tbc domain-containing protein-related</fullName>
    </submittedName>
</protein>
<dbReference type="Gene3D" id="1.10.10.750">
    <property type="entry name" value="Ypt/Rab-GAP domain of gyp1p, domain 1"/>
    <property type="match status" value="1"/>
</dbReference>
<dbReference type="SUPFAM" id="SSF47923">
    <property type="entry name" value="Ypt/Rab-GAP domain of gyp1p"/>
    <property type="match status" value="2"/>
</dbReference>